<evidence type="ECO:0000256" key="1">
    <source>
        <dbReference type="ARBA" id="ARBA00004606"/>
    </source>
</evidence>
<proteinExistence type="inferred from homology"/>
<comment type="similarity">
    <text evidence="3">Belongs to the glycosyltransferase 31 family. Beta3-Gal-T subfamily.</text>
</comment>
<dbReference type="EC" id="2.4.1.122" evidence="4"/>
<protein>
    <recommendedName>
        <fullName evidence="4">N-acetylgalactosaminide beta-1,3-galactosyltransferase</fullName>
        <ecNumber evidence="4">2.4.1.122</ecNumber>
    </recommendedName>
</protein>
<evidence type="ECO:0000256" key="3">
    <source>
        <dbReference type="ARBA" id="ARBA00006462"/>
    </source>
</evidence>
<comment type="subcellular location">
    <subcellularLocation>
        <location evidence="1">Membrane</location>
        <topology evidence="1">Single-pass type II membrane protein</topology>
    </subcellularLocation>
</comment>
<evidence type="ECO:0000256" key="12">
    <source>
        <dbReference type="SAM" id="Phobius"/>
    </source>
</evidence>
<keyword evidence="10 12" id="KW-1133">Transmembrane helix</keyword>
<keyword evidence="5" id="KW-0328">Glycosyltransferase</keyword>
<evidence type="ECO:0000256" key="10">
    <source>
        <dbReference type="ARBA" id="ARBA00022989"/>
    </source>
</evidence>
<dbReference type="PANTHER" id="PTHR23033:SF47">
    <property type="entry name" value="APPLE DOMAIN-CONTAINING PROTEIN-RELATED"/>
    <property type="match status" value="1"/>
</dbReference>
<keyword evidence="11 12" id="KW-0472">Membrane</keyword>
<dbReference type="PANTHER" id="PTHR23033">
    <property type="entry name" value="BETA1,3-GALACTOSYLTRANSFERASE"/>
    <property type="match status" value="1"/>
</dbReference>
<dbReference type="InterPro" id="IPR026050">
    <property type="entry name" value="C1GALT1/C1GALT1_chp1"/>
</dbReference>
<evidence type="ECO:0000313" key="15">
    <source>
        <dbReference type="Proteomes" id="UP001172684"/>
    </source>
</evidence>
<accession>A0ABQ9NW05</accession>
<keyword evidence="7 12" id="KW-0812">Transmembrane</keyword>
<evidence type="ECO:0000313" key="14">
    <source>
        <dbReference type="EMBL" id="KAJ9666133.1"/>
    </source>
</evidence>
<gene>
    <name evidence="14" type="ORF">H2201_003811</name>
</gene>
<evidence type="ECO:0000256" key="5">
    <source>
        <dbReference type="ARBA" id="ARBA00022676"/>
    </source>
</evidence>
<keyword evidence="6" id="KW-0808">Transferase</keyword>
<evidence type="ECO:0000256" key="7">
    <source>
        <dbReference type="ARBA" id="ARBA00022692"/>
    </source>
</evidence>
<comment type="caution">
    <text evidence="14">The sequence shown here is derived from an EMBL/GenBank/DDBJ whole genome shotgun (WGS) entry which is preliminary data.</text>
</comment>
<evidence type="ECO:0000256" key="6">
    <source>
        <dbReference type="ARBA" id="ARBA00022679"/>
    </source>
</evidence>
<feature type="transmembrane region" description="Helical" evidence="12">
    <location>
        <begin position="12"/>
        <end position="30"/>
    </location>
</feature>
<evidence type="ECO:0000256" key="11">
    <source>
        <dbReference type="ARBA" id="ARBA00023136"/>
    </source>
</evidence>
<dbReference type="Proteomes" id="UP001172684">
    <property type="component" value="Unassembled WGS sequence"/>
</dbReference>
<evidence type="ECO:0000256" key="4">
    <source>
        <dbReference type="ARBA" id="ARBA00012557"/>
    </source>
</evidence>
<feature type="domain" description="Fringe-like glycosyltransferase" evidence="13">
    <location>
        <begin position="179"/>
        <end position="288"/>
    </location>
</feature>
<evidence type="ECO:0000256" key="2">
    <source>
        <dbReference type="ARBA" id="ARBA00004922"/>
    </source>
</evidence>
<keyword evidence="15" id="KW-1185">Reference proteome</keyword>
<dbReference type="EMBL" id="JAPDRL010000022">
    <property type="protein sequence ID" value="KAJ9666133.1"/>
    <property type="molecule type" value="Genomic_DNA"/>
</dbReference>
<dbReference type="Pfam" id="PF02434">
    <property type="entry name" value="Fringe"/>
    <property type="match status" value="1"/>
</dbReference>
<keyword evidence="9" id="KW-0735">Signal-anchor</keyword>
<dbReference type="InterPro" id="IPR003378">
    <property type="entry name" value="Fringe-like_glycosylTrfase"/>
</dbReference>
<comment type="pathway">
    <text evidence="2">Protein modification; protein glycosylation.</text>
</comment>
<dbReference type="Gene3D" id="3.90.550.50">
    <property type="match status" value="1"/>
</dbReference>
<evidence type="ECO:0000256" key="9">
    <source>
        <dbReference type="ARBA" id="ARBA00022968"/>
    </source>
</evidence>
<keyword evidence="8" id="KW-0547">Nucleotide-binding</keyword>
<evidence type="ECO:0000259" key="13">
    <source>
        <dbReference type="Pfam" id="PF02434"/>
    </source>
</evidence>
<organism evidence="14 15">
    <name type="scientific">Coniosporium apollinis</name>
    <dbReference type="NCBI Taxonomy" id="61459"/>
    <lineage>
        <taxon>Eukaryota</taxon>
        <taxon>Fungi</taxon>
        <taxon>Dikarya</taxon>
        <taxon>Ascomycota</taxon>
        <taxon>Pezizomycotina</taxon>
        <taxon>Dothideomycetes</taxon>
        <taxon>Dothideomycetes incertae sedis</taxon>
        <taxon>Coniosporium</taxon>
    </lineage>
</organism>
<evidence type="ECO:0000256" key="8">
    <source>
        <dbReference type="ARBA" id="ARBA00022741"/>
    </source>
</evidence>
<reference evidence="14" key="1">
    <citation type="submission" date="2022-10" db="EMBL/GenBank/DDBJ databases">
        <title>Culturing micro-colonial fungi from biological soil crusts in the Mojave desert and describing Neophaeococcomyces mojavensis, and introducing the new genera and species Taxawa tesnikishii.</title>
        <authorList>
            <person name="Kurbessoian T."/>
            <person name="Stajich J.E."/>
        </authorList>
    </citation>
    <scope>NUCLEOTIDE SEQUENCE</scope>
    <source>
        <strain evidence="14">TK_1</strain>
    </source>
</reference>
<sequence length="483" mass="54921">MLPFLSSTHTLRNLVGGIVILYILISSYHLTKTWRYPTRPDLTFKQDNSIDCAAFPFPPNLVLSLKTGATEAPSKLPLQLLTNLACAPSPLIFSDLSQRLGSHHLIDVLASLPSSVTDNNTDFDVYFKQKEYASQHRDIRPLSALPDLRADWRTAGHNAAWALDKYKFLPMVLAAWEAEPNRDWYLFTETDSYISWANLQRMLGHYDPGTPLYIGNPVRLHAEVPEREFYMAHGGSGILLSGAAMRAFADKFGDEKTAERWHARAKDMWYGDFVLAAFLDEELDLQITPAWPIMSRETPRTAVYGEETWCKPVVVLHHMRPEEVSEMWEFELSRWGSELRETPLLHKELFKDFVANEDLGARRDDWDNMSGERRFAVPLPPSANTSATEPDPVTSVEACGEACEVMDECLQYTFVAVNTTEIGTCWLSSVVRTGEAKPVEPVPDRAETRRWQSGWMDKRIRRWVDKQSCDGVPLSWKGELPPQ</sequence>
<name>A0ABQ9NW05_9PEZI</name>